<dbReference type="Gene3D" id="3.40.50.300">
    <property type="entry name" value="P-loop containing nucleotide triphosphate hydrolases"/>
    <property type="match status" value="1"/>
</dbReference>
<dbReference type="GO" id="GO:0005524">
    <property type="term" value="F:ATP binding"/>
    <property type="evidence" value="ECO:0007669"/>
    <property type="project" value="UniProtKB-KW"/>
</dbReference>
<dbReference type="Pfam" id="PF00005">
    <property type="entry name" value="ABC_tran"/>
    <property type="match status" value="1"/>
</dbReference>
<dbReference type="PROSITE" id="PS50929">
    <property type="entry name" value="ABC_TM1F"/>
    <property type="match status" value="1"/>
</dbReference>
<comment type="caution">
    <text evidence="10">The sequence shown here is derived from an EMBL/GenBank/DDBJ whole genome shotgun (WGS) entry which is preliminary data.</text>
</comment>
<evidence type="ECO:0000259" key="9">
    <source>
        <dbReference type="PROSITE" id="PS50929"/>
    </source>
</evidence>
<accession>A0ABP5FAG9</accession>
<dbReference type="RefSeq" id="WP_344664659.1">
    <property type="nucleotide sequence ID" value="NZ_BAAAQN010000006.1"/>
</dbReference>
<keyword evidence="6 7" id="KW-0472">Membrane</keyword>
<keyword evidence="4 10" id="KW-0067">ATP-binding</keyword>
<dbReference type="InterPro" id="IPR039421">
    <property type="entry name" value="Type_1_exporter"/>
</dbReference>
<protein>
    <submittedName>
        <fullName evidence="10">ABC transporter ATP-binding protein</fullName>
    </submittedName>
</protein>
<dbReference type="InterPro" id="IPR003439">
    <property type="entry name" value="ABC_transporter-like_ATP-bd"/>
</dbReference>
<dbReference type="InterPro" id="IPR036640">
    <property type="entry name" value="ABC1_TM_sf"/>
</dbReference>
<evidence type="ECO:0000256" key="3">
    <source>
        <dbReference type="ARBA" id="ARBA00022741"/>
    </source>
</evidence>
<evidence type="ECO:0000256" key="1">
    <source>
        <dbReference type="ARBA" id="ARBA00004651"/>
    </source>
</evidence>
<evidence type="ECO:0000256" key="7">
    <source>
        <dbReference type="SAM" id="Phobius"/>
    </source>
</evidence>
<dbReference type="SUPFAM" id="SSF90123">
    <property type="entry name" value="ABC transporter transmembrane region"/>
    <property type="match status" value="1"/>
</dbReference>
<feature type="transmembrane region" description="Helical" evidence="7">
    <location>
        <begin position="74"/>
        <end position="95"/>
    </location>
</feature>
<reference evidence="11" key="1">
    <citation type="journal article" date="2019" name="Int. J. Syst. Evol. Microbiol.">
        <title>The Global Catalogue of Microorganisms (GCM) 10K type strain sequencing project: providing services to taxonomists for standard genome sequencing and annotation.</title>
        <authorList>
            <consortium name="The Broad Institute Genomics Platform"/>
            <consortium name="The Broad Institute Genome Sequencing Center for Infectious Disease"/>
            <person name="Wu L."/>
            <person name="Ma J."/>
        </authorList>
    </citation>
    <scope>NUCLEOTIDE SEQUENCE [LARGE SCALE GENOMIC DNA]</scope>
    <source>
        <strain evidence="11">JCM 16014</strain>
    </source>
</reference>
<evidence type="ECO:0000313" key="10">
    <source>
        <dbReference type="EMBL" id="GAA2018829.1"/>
    </source>
</evidence>
<dbReference type="EMBL" id="BAAAQN010000006">
    <property type="protein sequence ID" value="GAA2018829.1"/>
    <property type="molecule type" value="Genomic_DNA"/>
</dbReference>
<dbReference type="PROSITE" id="PS50893">
    <property type="entry name" value="ABC_TRANSPORTER_2"/>
    <property type="match status" value="1"/>
</dbReference>
<evidence type="ECO:0000259" key="8">
    <source>
        <dbReference type="PROSITE" id="PS50893"/>
    </source>
</evidence>
<sequence>MTAATPTAASLPAQTGGQAQEIDELFGAAGDYSREWSVHDRALGTTDLRTIATRLPRQMWACLKISWRASRRGTLILAACELFGAVFSVFGLLAVNGVLRALLAGGATPERIRSAIPAVILAGTAAGANRVAKAVSLGTQTWLEPAVQALAQDELFALTNEVELLAYEDGEFRTLVDTAQYGASWVSNAVDRLVDLTGGILSLVAVGGVLAVLHPILLVLLPLIVLPSGYAALKRSQHMYRSRLKTLTLARQQRQLSWLLTSADAAEEIRVHDAGSFVLQHYRRLTQRMDIEKRRLGRTQMRSNIAAGAATGTATASAYLLLGLLLAHGTIALAAVGTAAYALRTGTSHLSALVSYMNQLYELGLYVSDWERACVEARKLAIPHHGAPVTAAPQRIEAVDVAFTYSGSDTPALSGVNVTITAGQTIALVGHNGSGKTTLARILAGLYLPTGGHVAWDGIATTDINRRGMFSHVGLLSQGFYCWPFTATANIRIGRHGSGDPDAVSAAIRDAGADFVHDLPFGGDTLLCRDYTNGVKPSGGQWQTIALARSGYFRDGDVVILDEPTAALDPAAEIAAYEKVGTLLADKTVLFITHRLASVRTADYIYVLDHGRVVEQGSFEQLMAADAGFAELFRLQKAQFELGEQVA</sequence>
<evidence type="ECO:0000256" key="4">
    <source>
        <dbReference type="ARBA" id="ARBA00022840"/>
    </source>
</evidence>
<gene>
    <name evidence="10" type="ORF">GCM10009839_13830</name>
</gene>
<dbReference type="InterPro" id="IPR011527">
    <property type="entry name" value="ABC1_TM_dom"/>
</dbReference>
<feature type="transmembrane region" description="Helical" evidence="7">
    <location>
        <begin position="319"/>
        <end position="343"/>
    </location>
</feature>
<dbReference type="PANTHER" id="PTHR24221">
    <property type="entry name" value="ATP-BINDING CASSETTE SUB-FAMILY B"/>
    <property type="match status" value="1"/>
</dbReference>
<dbReference type="SMART" id="SM00382">
    <property type="entry name" value="AAA"/>
    <property type="match status" value="1"/>
</dbReference>
<dbReference type="Gene3D" id="1.20.1560.10">
    <property type="entry name" value="ABC transporter type 1, transmembrane domain"/>
    <property type="match status" value="1"/>
</dbReference>
<dbReference type="SUPFAM" id="SSF52540">
    <property type="entry name" value="P-loop containing nucleoside triphosphate hydrolases"/>
    <property type="match status" value="1"/>
</dbReference>
<name>A0ABP5FAG9_9ACTN</name>
<keyword evidence="3" id="KW-0547">Nucleotide-binding</keyword>
<comment type="subcellular location">
    <subcellularLocation>
        <location evidence="1">Cell membrane</location>
        <topology evidence="1">Multi-pass membrane protein</topology>
    </subcellularLocation>
</comment>
<dbReference type="PANTHER" id="PTHR24221:SF646">
    <property type="entry name" value="HAEMOLYSIN SECRETION ATP-BINDING PROTEIN"/>
    <property type="match status" value="1"/>
</dbReference>
<proteinExistence type="predicted"/>
<organism evidence="10 11">
    <name type="scientific">Catenulispora yoronensis</name>
    <dbReference type="NCBI Taxonomy" id="450799"/>
    <lineage>
        <taxon>Bacteria</taxon>
        <taxon>Bacillati</taxon>
        <taxon>Actinomycetota</taxon>
        <taxon>Actinomycetes</taxon>
        <taxon>Catenulisporales</taxon>
        <taxon>Catenulisporaceae</taxon>
        <taxon>Catenulispora</taxon>
    </lineage>
</organism>
<feature type="domain" description="ABC transporter" evidence="8">
    <location>
        <begin position="396"/>
        <end position="635"/>
    </location>
</feature>
<evidence type="ECO:0000256" key="6">
    <source>
        <dbReference type="ARBA" id="ARBA00023136"/>
    </source>
</evidence>
<evidence type="ECO:0000256" key="5">
    <source>
        <dbReference type="ARBA" id="ARBA00022989"/>
    </source>
</evidence>
<evidence type="ECO:0000256" key="2">
    <source>
        <dbReference type="ARBA" id="ARBA00022692"/>
    </source>
</evidence>
<dbReference type="InterPro" id="IPR003593">
    <property type="entry name" value="AAA+_ATPase"/>
</dbReference>
<keyword evidence="11" id="KW-1185">Reference proteome</keyword>
<evidence type="ECO:0000313" key="11">
    <source>
        <dbReference type="Proteomes" id="UP001500751"/>
    </source>
</evidence>
<dbReference type="Proteomes" id="UP001500751">
    <property type="component" value="Unassembled WGS sequence"/>
</dbReference>
<feature type="domain" description="ABC transmembrane type-1" evidence="9">
    <location>
        <begin position="186"/>
        <end position="362"/>
    </location>
</feature>
<keyword evidence="5 7" id="KW-1133">Transmembrane helix</keyword>
<dbReference type="InterPro" id="IPR027417">
    <property type="entry name" value="P-loop_NTPase"/>
</dbReference>
<feature type="transmembrane region" description="Helical" evidence="7">
    <location>
        <begin position="200"/>
        <end position="233"/>
    </location>
</feature>
<keyword evidence="2 7" id="KW-0812">Transmembrane</keyword>